<proteinExistence type="evidence at transcript level"/>
<dbReference type="EMBL" id="BT038352">
    <property type="protein sequence ID" value="ACF83357.1"/>
    <property type="molecule type" value="mRNA"/>
</dbReference>
<dbReference type="AlphaFoldDB" id="B4FML4"/>
<organism evidence="1">
    <name type="scientific">Zea mays</name>
    <name type="common">Maize</name>
    <dbReference type="NCBI Taxonomy" id="4577"/>
    <lineage>
        <taxon>Eukaryota</taxon>
        <taxon>Viridiplantae</taxon>
        <taxon>Streptophyta</taxon>
        <taxon>Embryophyta</taxon>
        <taxon>Tracheophyta</taxon>
        <taxon>Spermatophyta</taxon>
        <taxon>Magnoliopsida</taxon>
        <taxon>Liliopsida</taxon>
        <taxon>Poales</taxon>
        <taxon>Poaceae</taxon>
        <taxon>PACMAD clade</taxon>
        <taxon>Panicoideae</taxon>
        <taxon>Andropogonodae</taxon>
        <taxon>Andropogoneae</taxon>
        <taxon>Tripsacinae</taxon>
        <taxon>Zea</taxon>
    </lineage>
</organism>
<sequence>MLLPLTFSMQAYGTSILSLFCCCFNFGPGYSLTCMPLCVCERSCLPHSLFEPWSFLVRSLAALL</sequence>
<accession>B4FML4</accession>
<evidence type="ECO:0000313" key="1">
    <source>
        <dbReference type="EMBL" id="ACF83357.1"/>
    </source>
</evidence>
<name>B4FML4_MAIZE</name>
<protein>
    <submittedName>
        <fullName evidence="1">Uncharacterized protein</fullName>
    </submittedName>
</protein>
<reference evidence="1" key="1">
    <citation type="journal article" date="2009" name="PLoS Genet.">
        <title>Sequencing, mapping, and analysis of 27,455 maize full-length cDNAs.</title>
        <authorList>
            <person name="Soderlund C."/>
            <person name="Descour A."/>
            <person name="Kudrna D."/>
            <person name="Bomhoff M."/>
            <person name="Boyd L."/>
            <person name="Currie J."/>
            <person name="Angelova A."/>
            <person name="Collura K."/>
            <person name="Wissotski M."/>
            <person name="Ashley E."/>
            <person name="Morrow D."/>
            <person name="Fernandes J."/>
            <person name="Walbot V."/>
            <person name="Yu Y."/>
        </authorList>
    </citation>
    <scope>NUCLEOTIDE SEQUENCE</scope>
    <source>
        <strain evidence="1">B73</strain>
    </source>
</reference>